<evidence type="ECO:0000256" key="2">
    <source>
        <dbReference type="ARBA" id="ARBA00023125"/>
    </source>
</evidence>
<proteinExistence type="predicted"/>
<dbReference type="GO" id="GO:0003700">
    <property type="term" value="F:DNA-binding transcription factor activity"/>
    <property type="evidence" value="ECO:0007669"/>
    <property type="project" value="InterPro"/>
</dbReference>
<evidence type="ECO:0000259" key="4">
    <source>
        <dbReference type="PROSITE" id="PS50949"/>
    </source>
</evidence>
<keyword evidence="1" id="KW-0805">Transcription regulation</keyword>
<dbReference type="PANTHER" id="PTHR38445:SF9">
    <property type="entry name" value="HTH-TYPE TRANSCRIPTIONAL REPRESSOR YTRA"/>
    <property type="match status" value="1"/>
</dbReference>
<dbReference type="CDD" id="cd07377">
    <property type="entry name" value="WHTH_GntR"/>
    <property type="match status" value="1"/>
</dbReference>
<sequence>MQIKSDSPIYIQIATDIKEKILNDIYAAGSKLPSVRDLSVVYEVTTLTVQRAMQQLEIEGVIQSKKGIGSFVTMCCRNGLEQEMICEQAKDFVQKMKNRGLDNKKIESLILEVLNNGKQN</sequence>
<gene>
    <name evidence="5" type="ORF">SAMN05421659_11333</name>
</gene>
<evidence type="ECO:0000313" key="5">
    <source>
        <dbReference type="EMBL" id="SEW37438.1"/>
    </source>
</evidence>
<organism evidence="5 6">
    <name type="scientific">[Clostridium] fimetarium</name>
    <dbReference type="NCBI Taxonomy" id="99656"/>
    <lineage>
        <taxon>Bacteria</taxon>
        <taxon>Bacillati</taxon>
        <taxon>Bacillota</taxon>
        <taxon>Clostridia</taxon>
        <taxon>Lachnospirales</taxon>
        <taxon>Lachnospiraceae</taxon>
    </lineage>
</organism>
<dbReference type="PROSITE" id="PS50949">
    <property type="entry name" value="HTH_GNTR"/>
    <property type="match status" value="1"/>
</dbReference>
<dbReference type="GO" id="GO:0003677">
    <property type="term" value="F:DNA binding"/>
    <property type="evidence" value="ECO:0007669"/>
    <property type="project" value="UniProtKB-KW"/>
</dbReference>
<evidence type="ECO:0000313" key="6">
    <source>
        <dbReference type="Proteomes" id="UP000199701"/>
    </source>
</evidence>
<dbReference type="EMBL" id="FOJI01000013">
    <property type="protein sequence ID" value="SEW37438.1"/>
    <property type="molecule type" value="Genomic_DNA"/>
</dbReference>
<dbReference type="Pfam" id="PF00392">
    <property type="entry name" value="GntR"/>
    <property type="match status" value="1"/>
</dbReference>
<evidence type="ECO:0000256" key="3">
    <source>
        <dbReference type="ARBA" id="ARBA00023163"/>
    </source>
</evidence>
<dbReference type="InterPro" id="IPR000524">
    <property type="entry name" value="Tscrpt_reg_HTH_GntR"/>
</dbReference>
<dbReference type="SUPFAM" id="SSF46785">
    <property type="entry name" value="Winged helix' DNA-binding domain"/>
    <property type="match status" value="1"/>
</dbReference>
<dbReference type="InterPro" id="IPR036390">
    <property type="entry name" value="WH_DNA-bd_sf"/>
</dbReference>
<dbReference type="SMART" id="SM00345">
    <property type="entry name" value="HTH_GNTR"/>
    <property type="match status" value="1"/>
</dbReference>
<keyword evidence="6" id="KW-1185">Reference proteome</keyword>
<dbReference type="Proteomes" id="UP000199701">
    <property type="component" value="Unassembled WGS sequence"/>
</dbReference>
<accession>A0A1I0R9I3</accession>
<dbReference type="STRING" id="99656.SAMN05421659_11333"/>
<keyword evidence="3" id="KW-0804">Transcription</keyword>
<keyword evidence="2" id="KW-0238">DNA-binding</keyword>
<name>A0A1I0R9I3_9FIRM</name>
<protein>
    <submittedName>
        <fullName evidence="5">GntR family transcriptional regulator</fullName>
    </submittedName>
</protein>
<feature type="domain" description="HTH gntR-type" evidence="4">
    <location>
        <begin position="7"/>
        <end position="75"/>
    </location>
</feature>
<dbReference type="RefSeq" id="WP_170841434.1">
    <property type="nucleotide sequence ID" value="NZ_FOJI01000013.1"/>
</dbReference>
<dbReference type="PANTHER" id="PTHR38445">
    <property type="entry name" value="HTH-TYPE TRANSCRIPTIONAL REPRESSOR YTRA"/>
    <property type="match status" value="1"/>
</dbReference>
<reference evidence="5 6" key="1">
    <citation type="submission" date="2016-10" db="EMBL/GenBank/DDBJ databases">
        <authorList>
            <person name="de Groot N.N."/>
        </authorList>
    </citation>
    <scope>NUCLEOTIDE SEQUENCE [LARGE SCALE GENOMIC DNA]</scope>
    <source>
        <strain evidence="5 6">DSM 9179</strain>
    </source>
</reference>
<dbReference type="AlphaFoldDB" id="A0A1I0R9I3"/>
<dbReference type="InterPro" id="IPR036388">
    <property type="entry name" value="WH-like_DNA-bd_sf"/>
</dbReference>
<dbReference type="Gene3D" id="1.10.10.10">
    <property type="entry name" value="Winged helix-like DNA-binding domain superfamily/Winged helix DNA-binding domain"/>
    <property type="match status" value="1"/>
</dbReference>
<evidence type="ECO:0000256" key="1">
    <source>
        <dbReference type="ARBA" id="ARBA00023015"/>
    </source>
</evidence>